<feature type="active site" description="Proton donor" evidence="8 10">
    <location>
        <position position="161"/>
    </location>
</feature>
<evidence type="ECO:0000256" key="11">
    <source>
        <dbReference type="RuleBase" id="RU361215"/>
    </source>
</evidence>
<evidence type="ECO:0000313" key="14">
    <source>
        <dbReference type="WBParaSite" id="PSU_v2.g5254.t1"/>
    </source>
</evidence>
<dbReference type="Gene3D" id="1.20.58.860">
    <property type="match status" value="1"/>
</dbReference>
<dbReference type="PRINTS" id="PR00707">
    <property type="entry name" value="UBCTHYDRLASE"/>
</dbReference>
<feature type="site" description="Transition state stabilizer" evidence="10">
    <location>
        <position position="80"/>
    </location>
</feature>
<dbReference type="Gene3D" id="3.40.532.10">
    <property type="entry name" value="Peptidase C12, ubiquitin carboxyl-terminal hydrolase"/>
    <property type="match status" value="1"/>
</dbReference>
<evidence type="ECO:0000256" key="7">
    <source>
        <dbReference type="PIRNR" id="PIRNR038120"/>
    </source>
</evidence>
<evidence type="ECO:0000313" key="13">
    <source>
        <dbReference type="Proteomes" id="UP000887577"/>
    </source>
</evidence>
<comment type="catalytic activity">
    <reaction evidence="1 7 10 11">
        <text>Thiol-dependent hydrolysis of ester, thioester, amide, peptide and isopeptide bonds formed by the C-terminal Gly of ubiquitin (a 76-residue protein attached to proteins as an intracellular targeting signal).</text>
        <dbReference type="EC" id="3.4.19.12"/>
    </reaction>
</comment>
<dbReference type="FunFam" id="3.40.532.10:FF:000009">
    <property type="entry name" value="Ubiquitin carboxyl-terminal hydrolase"/>
    <property type="match status" value="1"/>
</dbReference>
<keyword evidence="4 7" id="KW-0833">Ubl conjugation pathway</keyword>
<evidence type="ECO:0000256" key="6">
    <source>
        <dbReference type="ARBA" id="ARBA00022807"/>
    </source>
</evidence>
<keyword evidence="5 7" id="KW-0378">Hydrolase</keyword>
<dbReference type="InterPro" id="IPR017390">
    <property type="entry name" value="Ubiquitinyl_hydrolase_UCH37"/>
</dbReference>
<comment type="similarity">
    <text evidence="2 7 10 11">Belongs to the peptidase C12 family.</text>
</comment>
<dbReference type="GO" id="GO:0005737">
    <property type="term" value="C:cytoplasm"/>
    <property type="evidence" value="ECO:0007669"/>
    <property type="project" value="TreeGrafter"/>
</dbReference>
<evidence type="ECO:0000256" key="3">
    <source>
        <dbReference type="ARBA" id="ARBA00022670"/>
    </source>
</evidence>
<dbReference type="GO" id="GO:0006511">
    <property type="term" value="P:ubiquitin-dependent protein catabolic process"/>
    <property type="evidence" value="ECO:0007669"/>
    <property type="project" value="UniProtKB-UniRule"/>
</dbReference>
<dbReference type="CDD" id="cd09617">
    <property type="entry name" value="Peptidase_C12_UCH37_BAP1"/>
    <property type="match status" value="1"/>
</dbReference>
<evidence type="ECO:0000256" key="8">
    <source>
        <dbReference type="PIRSR" id="PIRSR038120-1"/>
    </source>
</evidence>
<evidence type="ECO:0000259" key="12">
    <source>
        <dbReference type="PROSITE" id="PS52048"/>
    </source>
</evidence>
<keyword evidence="13" id="KW-1185">Reference proteome</keyword>
<reference evidence="14" key="1">
    <citation type="submission" date="2022-11" db="UniProtKB">
        <authorList>
            <consortium name="WormBaseParasite"/>
        </authorList>
    </citation>
    <scope>IDENTIFICATION</scope>
</reference>
<dbReference type="PROSITE" id="PS52048">
    <property type="entry name" value="UCH_DOMAIN"/>
    <property type="match status" value="1"/>
</dbReference>
<evidence type="ECO:0000256" key="1">
    <source>
        <dbReference type="ARBA" id="ARBA00000707"/>
    </source>
</evidence>
<feature type="domain" description="UCH catalytic" evidence="12">
    <location>
        <begin position="6"/>
        <end position="223"/>
    </location>
</feature>
<dbReference type="EC" id="3.4.19.12" evidence="7 11"/>
<name>A0A914Z050_9BILA</name>
<feature type="site" description="Important for enzyme activity" evidence="9 10">
    <location>
        <position position="176"/>
    </location>
</feature>
<keyword evidence="3 7" id="KW-0645">Protease</keyword>
<dbReference type="InterPro" id="IPR041507">
    <property type="entry name" value="UCH_C"/>
</dbReference>
<dbReference type="WBParaSite" id="PSU_v2.g5254.t1">
    <property type="protein sequence ID" value="PSU_v2.g5254.t1"/>
    <property type="gene ID" value="PSU_v2.g5254"/>
</dbReference>
<dbReference type="Pfam" id="PF18031">
    <property type="entry name" value="UCH_C"/>
    <property type="match status" value="1"/>
</dbReference>
<dbReference type="Proteomes" id="UP000887577">
    <property type="component" value="Unplaced"/>
</dbReference>
<organism evidence="13 14">
    <name type="scientific">Panagrolaimus superbus</name>
    <dbReference type="NCBI Taxonomy" id="310955"/>
    <lineage>
        <taxon>Eukaryota</taxon>
        <taxon>Metazoa</taxon>
        <taxon>Ecdysozoa</taxon>
        <taxon>Nematoda</taxon>
        <taxon>Chromadorea</taxon>
        <taxon>Rhabditida</taxon>
        <taxon>Tylenchina</taxon>
        <taxon>Panagrolaimomorpha</taxon>
        <taxon>Panagrolaimoidea</taxon>
        <taxon>Panagrolaimidae</taxon>
        <taxon>Panagrolaimus</taxon>
    </lineage>
</organism>
<evidence type="ECO:0000256" key="2">
    <source>
        <dbReference type="ARBA" id="ARBA00009326"/>
    </source>
</evidence>
<dbReference type="InterPro" id="IPR038765">
    <property type="entry name" value="Papain-like_cys_pep_sf"/>
</dbReference>
<dbReference type="PANTHER" id="PTHR10589:SF16">
    <property type="entry name" value="UBIQUITIN CARBOXYL-TERMINAL HYDROLASE ISOZYME L5"/>
    <property type="match status" value="1"/>
</dbReference>
<dbReference type="Pfam" id="PF01088">
    <property type="entry name" value="Peptidase_C12"/>
    <property type="match status" value="1"/>
</dbReference>
<evidence type="ECO:0000256" key="4">
    <source>
        <dbReference type="ARBA" id="ARBA00022786"/>
    </source>
</evidence>
<proteinExistence type="inferred from homology"/>
<dbReference type="AlphaFoldDB" id="A0A914Z050"/>
<dbReference type="PROSITE" id="PS52049">
    <property type="entry name" value="ULD"/>
    <property type="match status" value="1"/>
</dbReference>
<evidence type="ECO:0000256" key="9">
    <source>
        <dbReference type="PIRSR" id="PIRSR038120-2"/>
    </source>
</evidence>
<protein>
    <recommendedName>
        <fullName evidence="7 11">Ubiquitin carboxyl-terminal hydrolase</fullName>
        <ecNumber evidence="7 11">3.4.19.12</ecNumber>
    </recommendedName>
</protein>
<dbReference type="InterPro" id="IPR036959">
    <property type="entry name" value="Peptidase_C12_UCH_sf"/>
</dbReference>
<feature type="active site" description="Nucleophile" evidence="8 10">
    <location>
        <position position="86"/>
    </location>
</feature>
<dbReference type="InterPro" id="IPR001578">
    <property type="entry name" value="Peptidase_C12_UCH"/>
</dbReference>
<accession>A0A914Z050</accession>
<dbReference type="PANTHER" id="PTHR10589">
    <property type="entry name" value="UBIQUITIN CARBOXYL-TERMINAL HYDROLASE"/>
    <property type="match status" value="1"/>
</dbReference>
<keyword evidence="6 7" id="KW-0788">Thiol protease</keyword>
<dbReference type="SUPFAM" id="SSF54001">
    <property type="entry name" value="Cysteine proteinases"/>
    <property type="match status" value="1"/>
</dbReference>
<evidence type="ECO:0000256" key="5">
    <source>
        <dbReference type="ARBA" id="ARBA00022801"/>
    </source>
</evidence>
<dbReference type="GO" id="GO:0016579">
    <property type="term" value="P:protein deubiquitination"/>
    <property type="evidence" value="ECO:0007669"/>
    <property type="project" value="InterPro"/>
</dbReference>
<evidence type="ECO:0000256" key="10">
    <source>
        <dbReference type="PROSITE-ProRule" id="PRU01393"/>
    </source>
</evidence>
<dbReference type="GO" id="GO:0004843">
    <property type="term" value="F:cysteine-type deubiquitinase activity"/>
    <property type="evidence" value="ECO:0007669"/>
    <property type="project" value="UniProtKB-UniRule"/>
</dbReference>
<sequence length="316" mass="36109">MSDASEWCLIESDPGVFTELIKNFGVNGAQVEEIYTLDDDTFSALKPIHGLIFLFKWRPGDEPSGKLDVENKNDIFFAQQVISNACATQAIINCLLNVNSEDIQIGNELEGFKNFTAGFDPANRGLCLGNSESIRTVHNSFARPPLYELDIRGTGKEDNFHFITYIPVNGHVYELDGLREAPIDLGPIAEGEDWLKAVRPIINRRIEKYTEGEIHFNLMAVISDRRTKYQQQLDQLVEAGMDTDESASEICRLQMLMQEEEEKWERYRKENVRRRHNYVPFIVELLKILAKEQKLVPLVEKAINQAEKRATKTGEK</sequence>
<dbReference type="PIRSF" id="PIRSF038120">
    <property type="entry name" value="Ubiquitinyl_hydrolase_UCH37"/>
    <property type="match status" value="1"/>
</dbReference>